<dbReference type="InterPro" id="IPR036388">
    <property type="entry name" value="WH-like_DNA-bd_sf"/>
</dbReference>
<keyword evidence="3" id="KW-0805">Transcription regulation</keyword>
<comment type="caution">
    <text evidence="8">The sequence shown here is derived from an EMBL/GenBank/DDBJ whole genome shotgun (WGS) entry which is preliminary data.</text>
</comment>
<dbReference type="PANTHER" id="PTHR30118:SF15">
    <property type="entry name" value="TRANSCRIPTIONAL REGULATORY PROTEIN"/>
    <property type="match status" value="1"/>
</dbReference>
<dbReference type="Pfam" id="PF03466">
    <property type="entry name" value="LysR_substrate"/>
    <property type="match status" value="1"/>
</dbReference>
<organism evidence="8 9">
    <name type="scientific">Rhizobium laguerreae</name>
    <dbReference type="NCBI Taxonomy" id="1076926"/>
    <lineage>
        <taxon>Bacteria</taxon>
        <taxon>Pseudomonadati</taxon>
        <taxon>Pseudomonadota</taxon>
        <taxon>Alphaproteobacteria</taxon>
        <taxon>Hyphomicrobiales</taxon>
        <taxon>Rhizobiaceae</taxon>
        <taxon>Rhizobium/Agrobacterium group</taxon>
        <taxon>Rhizobium</taxon>
    </lineage>
</organism>
<dbReference type="InterPro" id="IPR005119">
    <property type="entry name" value="LysR_subst-bd"/>
</dbReference>
<evidence type="ECO:0000259" key="7">
    <source>
        <dbReference type="PROSITE" id="PS50931"/>
    </source>
</evidence>
<gene>
    <name evidence="8" type="ORF">EV131_1401</name>
</gene>
<accession>A0AAX2Q9C4</accession>
<dbReference type="InterPro" id="IPR000847">
    <property type="entry name" value="LysR_HTH_N"/>
</dbReference>
<evidence type="ECO:0000256" key="3">
    <source>
        <dbReference type="ARBA" id="ARBA00023015"/>
    </source>
</evidence>
<comment type="similarity">
    <text evidence="1">Belongs to the LysR transcriptional regulatory family.</text>
</comment>
<dbReference type="EMBL" id="SMBI01000040">
    <property type="protein sequence ID" value="TCU11106.1"/>
    <property type="molecule type" value="Genomic_DNA"/>
</dbReference>
<dbReference type="RefSeq" id="WP_245521235.1">
    <property type="nucleotide sequence ID" value="NZ_JBAMFQ010000005.1"/>
</dbReference>
<dbReference type="PROSITE" id="PS50931">
    <property type="entry name" value="HTH_LYSR"/>
    <property type="match status" value="1"/>
</dbReference>
<evidence type="ECO:0000313" key="8">
    <source>
        <dbReference type="EMBL" id="TCU11106.1"/>
    </source>
</evidence>
<evidence type="ECO:0000256" key="5">
    <source>
        <dbReference type="ARBA" id="ARBA00023159"/>
    </source>
</evidence>
<proteinExistence type="inferred from homology"/>
<reference evidence="8 9" key="1">
    <citation type="submission" date="2019-03" db="EMBL/GenBank/DDBJ databases">
        <title>Genomic Encyclopedia of Type Strains, Phase IV (KMG-V): Genome sequencing to study the core and pangenomes of soil and plant-associated prokaryotes.</title>
        <authorList>
            <person name="Whitman W."/>
        </authorList>
    </citation>
    <scope>NUCLEOTIDE SEQUENCE [LARGE SCALE GENOMIC DNA]</scope>
    <source>
        <strain evidence="8 9">FB403</strain>
    </source>
</reference>
<dbReference type="Pfam" id="PF00126">
    <property type="entry name" value="HTH_1"/>
    <property type="match status" value="1"/>
</dbReference>
<protein>
    <submittedName>
        <fullName evidence="8">LysR family transcriptional regulator</fullName>
    </submittedName>
</protein>
<dbReference type="Gene3D" id="3.40.190.10">
    <property type="entry name" value="Periplasmic binding protein-like II"/>
    <property type="match status" value="2"/>
</dbReference>
<evidence type="ECO:0000256" key="6">
    <source>
        <dbReference type="ARBA" id="ARBA00023163"/>
    </source>
</evidence>
<dbReference type="PANTHER" id="PTHR30118">
    <property type="entry name" value="HTH-TYPE TRANSCRIPTIONAL REGULATOR LEUO-RELATED"/>
    <property type="match status" value="1"/>
</dbReference>
<keyword evidence="4" id="KW-0238">DNA-binding</keyword>
<dbReference type="GO" id="GO:0003677">
    <property type="term" value="F:DNA binding"/>
    <property type="evidence" value="ECO:0007669"/>
    <property type="project" value="UniProtKB-KW"/>
</dbReference>
<keyword evidence="6" id="KW-0804">Transcription</keyword>
<dbReference type="Gene3D" id="1.10.10.10">
    <property type="entry name" value="Winged helix-like DNA-binding domain superfamily/Winged helix DNA-binding domain"/>
    <property type="match status" value="1"/>
</dbReference>
<dbReference type="PRINTS" id="PR00039">
    <property type="entry name" value="HTHLYSR"/>
</dbReference>
<dbReference type="SUPFAM" id="SSF53850">
    <property type="entry name" value="Periplasmic binding protein-like II"/>
    <property type="match status" value="1"/>
</dbReference>
<keyword evidence="2" id="KW-0536">Nodulation</keyword>
<dbReference type="InterPro" id="IPR036390">
    <property type="entry name" value="WH_DNA-bd_sf"/>
</dbReference>
<evidence type="ECO:0000313" key="9">
    <source>
        <dbReference type="Proteomes" id="UP000295021"/>
    </source>
</evidence>
<name>A0AAX2Q9C4_9HYPH</name>
<evidence type="ECO:0000256" key="1">
    <source>
        <dbReference type="ARBA" id="ARBA00009437"/>
    </source>
</evidence>
<feature type="domain" description="HTH lysR-type" evidence="7">
    <location>
        <begin position="35"/>
        <end position="92"/>
    </location>
</feature>
<dbReference type="SUPFAM" id="SSF46785">
    <property type="entry name" value="Winged helix' DNA-binding domain"/>
    <property type="match status" value="1"/>
</dbReference>
<sequence>MPLQLIYDLHIKPHGAVLKSNLLSVVIQQMDTKNLDLGLLVTLEALLAEGNVTRAARRLNLSQPALSARLARLRDELGDPLLIPAQRGMVLTQRAVELRQPLHDALEGVRRVVAEGMSSDPATMEATLVIAASDYVQFALLSRFSVALKTEAPKVRIAWRALDLLALATQLERGEVDLALASPDHAPAAMRQRQLFQESYAVIARKGHPAVQGRLSLDVFCALEHVVVSPQGGGFSGPTDAALEAVGRRRTVALSTSGFLIVPEVVSRSDMIALIPRRIADGWSDRVQVLEPPLTIPGFTIVSVWHDRTTNHPEQRWLRDRLAALA</sequence>
<dbReference type="GO" id="GO:0003700">
    <property type="term" value="F:DNA-binding transcription factor activity"/>
    <property type="evidence" value="ECO:0007669"/>
    <property type="project" value="InterPro"/>
</dbReference>
<dbReference type="InterPro" id="IPR050389">
    <property type="entry name" value="LysR-type_TF"/>
</dbReference>
<evidence type="ECO:0000256" key="4">
    <source>
        <dbReference type="ARBA" id="ARBA00023125"/>
    </source>
</evidence>
<evidence type="ECO:0000256" key="2">
    <source>
        <dbReference type="ARBA" id="ARBA00022458"/>
    </source>
</evidence>
<keyword evidence="5" id="KW-0010">Activator</keyword>
<dbReference type="Proteomes" id="UP000295021">
    <property type="component" value="Unassembled WGS sequence"/>
</dbReference>
<dbReference type="AlphaFoldDB" id="A0AAX2Q9C4"/>